<dbReference type="OrthoDB" id="10254455at2759"/>
<dbReference type="Gene3D" id="3.40.50.300">
    <property type="entry name" value="P-loop containing nucleotide triphosphate hydrolases"/>
    <property type="match status" value="1"/>
</dbReference>
<feature type="compositionally biased region" description="Basic and acidic residues" evidence="4">
    <location>
        <begin position="489"/>
        <end position="507"/>
    </location>
</feature>
<dbReference type="Gene3D" id="1.10.8.60">
    <property type="match status" value="1"/>
</dbReference>
<feature type="region of interest" description="Disordered" evidence="4">
    <location>
        <begin position="540"/>
        <end position="571"/>
    </location>
</feature>
<dbReference type="InterPro" id="IPR051701">
    <property type="entry name" value="Mito_OM_Translocase_MSP1"/>
</dbReference>
<evidence type="ECO:0000259" key="5">
    <source>
        <dbReference type="SMART" id="SM00382"/>
    </source>
</evidence>
<evidence type="ECO:0000313" key="7">
    <source>
        <dbReference type="Proteomes" id="UP000041254"/>
    </source>
</evidence>
<dbReference type="PANTHER" id="PTHR45644:SF56">
    <property type="entry name" value="AAA ATPASE, PUTATIVE (AFU_ORTHOLOGUE AFUA_2G12920)-RELATED"/>
    <property type="match status" value="1"/>
</dbReference>
<evidence type="ECO:0000256" key="1">
    <source>
        <dbReference type="ARBA" id="ARBA00022741"/>
    </source>
</evidence>
<dbReference type="InterPro" id="IPR003959">
    <property type="entry name" value="ATPase_AAA_core"/>
</dbReference>
<keyword evidence="7" id="KW-1185">Reference proteome</keyword>
<feature type="region of interest" description="Disordered" evidence="4">
    <location>
        <begin position="24"/>
        <end position="140"/>
    </location>
</feature>
<dbReference type="GO" id="GO:0005524">
    <property type="term" value="F:ATP binding"/>
    <property type="evidence" value="ECO:0007669"/>
    <property type="project" value="UniProtKB-KW"/>
</dbReference>
<feature type="compositionally biased region" description="Low complexity" evidence="4">
    <location>
        <begin position="477"/>
        <end position="488"/>
    </location>
</feature>
<evidence type="ECO:0000256" key="4">
    <source>
        <dbReference type="SAM" id="MobiDB-lite"/>
    </source>
</evidence>
<keyword evidence="3" id="KW-0175">Coiled coil</keyword>
<dbReference type="AlphaFoldDB" id="A0A0G4ELA6"/>
<dbReference type="InterPro" id="IPR027417">
    <property type="entry name" value="P-loop_NTPase"/>
</dbReference>
<reference evidence="6 7" key="1">
    <citation type="submission" date="2014-11" db="EMBL/GenBank/DDBJ databases">
        <authorList>
            <person name="Zhu J."/>
            <person name="Qi W."/>
            <person name="Song R."/>
        </authorList>
    </citation>
    <scope>NUCLEOTIDE SEQUENCE [LARGE SCALE GENOMIC DNA]</scope>
</reference>
<dbReference type="FunFam" id="3.40.50.300:FF:001025">
    <property type="entry name" value="ATPase family, AAA domain-containing 2B"/>
    <property type="match status" value="1"/>
</dbReference>
<accession>A0A0G4ELA6</accession>
<feature type="region of interest" description="Disordered" evidence="4">
    <location>
        <begin position="400"/>
        <end position="428"/>
    </location>
</feature>
<dbReference type="Pfam" id="PF00004">
    <property type="entry name" value="AAA"/>
    <property type="match status" value="1"/>
</dbReference>
<organism evidence="6 7">
    <name type="scientific">Vitrella brassicaformis (strain CCMP3155)</name>
    <dbReference type="NCBI Taxonomy" id="1169540"/>
    <lineage>
        <taxon>Eukaryota</taxon>
        <taxon>Sar</taxon>
        <taxon>Alveolata</taxon>
        <taxon>Colpodellida</taxon>
        <taxon>Vitrellaceae</taxon>
        <taxon>Vitrella</taxon>
    </lineage>
</organism>
<keyword evidence="1" id="KW-0547">Nucleotide-binding</keyword>
<dbReference type="SMART" id="SM00382">
    <property type="entry name" value="AAA"/>
    <property type="match status" value="1"/>
</dbReference>
<dbReference type="Proteomes" id="UP000041254">
    <property type="component" value="Unassembled WGS sequence"/>
</dbReference>
<dbReference type="InterPro" id="IPR003593">
    <property type="entry name" value="AAA+_ATPase"/>
</dbReference>
<feature type="region of interest" description="Disordered" evidence="4">
    <location>
        <begin position="463"/>
        <end position="527"/>
    </location>
</feature>
<evidence type="ECO:0000256" key="2">
    <source>
        <dbReference type="ARBA" id="ARBA00022840"/>
    </source>
</evidence>
<sequence>MKLLSLPATASVLLANGASISISSESSPGLPALSSRPHEPVPRPSFRRRTRATQHAAVLLPDLARLRGGSDQGKAADNATDSTAPSRWNIARRFGVVNADPSPQPVPTEAVSPGQSRSEGGGGGDDDADKPDGEEGPSNYAKVHQKVLQKLREGWRKRVSSPLPRDKLTALGASALDIGQLQFESDSLVNADMTPFQEDASSSPLAPSPSPSSNTVGFSSSLLRRFFFEFHHRNGLLGQKTLIERGTLQQLWGGVKLSHTPEVTADLYHLPGLSGGVRLSSSGATHSMLDVLAVALGHSTGSRIVLVDDKSIRSVIDEAAASLKINRETITTYQAINALLEETKAPSRDPPFLVVLRDRGRSVLRSAESCKLLVNELTNRLSRVFFVLIGADDPALHPPAGAAGAEAADPSPASSASSPPPSSTSGLLASDLSAQLAPGQGQRRVNVYFSRIIPEQGAYPGGGLGGLFGMPHRFGDQQQQPQQQQQRQQGKESRRDRDGKGKREDSPSPRFSVSLGGSWDPSLPPPQAIQQMMRDFMEAKMQEQGAPTPGIDDEQHTSDEEGAGHTPMPSIPQNVPPGCIEFLGQFLGGLIGKDPQQVEKFLRDQLRQDPAIKHISIQVLPVHHRQQGGFPFGGMQPPWPQRTEEDTQTEEKEVVEDEEQKLVNSAEAKVLLDKLDNVDIRPPRDAVMKERWNRWVEADRGMHIWRCNELLLKATMELNGLTCPNLESLRPLLSKSLLDSDQTKAILSAALKTEVSKQAGGVFDSAIGFSSEGEGGGSPFKRMGAAVTQPQPIRHGPGDTSASPSSSSSQMMARLRDVSPRSLESALMEEGVVPRPGEPVVRSREEVASLASNKHEKSLVANVVSPQDIHVTYDQIGGLEEVKELLRECITYPLKYPHLYQEGIAEEAVKGVLLFGPPGTGKTMLAKAVATEGGATFLSVDASSVENMWLGESEKMAKAVFTLARKLAPCVIFLDEVDSLLSSRDRGDDTTHGTLTSLKTTLMQEWDGLRTTRDRVVVIGSTNRPFALDEAVLRRMPRRILVDLPDNKTREEILRVTLSNNRLAPDVNVTDLALQMEGYTGSDIKEVCRDGVTKISHEQARQLESHLRKEGNVPSAPASGVMGDQAIASPTELRPVTADDLKQAMKKLSASVNQSGRELERMWEWNDKYGEIKRKAMKRKPWPNHLSVYL</sequence>
<dbReference type="VEuPathDB" id="CryptoDB:Vbra_12408"/>
<dbReference type="STRING" id="1169540.A0A0G4ELA6"/>
<evidence type="ECO:0000256" key="3">
    <source>
        <dbReference type="ARBA" id="ARBA00023054"/>
    </source>
</evidence>
<dbReference type="GO" id="GO:0005741">
    <property type="term" value="C:mitochondrial outer membrane"/>
    <property type="evidence" value="ECO:0007669"/>
    <property type="project" value="TreeGrafter"/>
</dbReference>
<protein>
    <recommendedName>
        <fullName evidence="5">AAA+ ATPase domain-containing protein</fullName>
    </recommendedName>
</protein>
<proteinExistence type="predicted"/>
<evidence type="ECO:0000313" key="6">
    <source>
        <dbReference type="EMBL" id="CEL97961.1"/>
    </source>
</evidence>
<feature type="region of interest" description="Disordered" evidence="4">
    <location>
        <begin position="789"/>
        <end position="811"/>
    </location>
</feature>
<dbReference type="EMBL" id="CDMY01000259">
    <property type="protein sequence ID" value="CEL97961.1"/>
    <property type="molecule type" value="Genomic_DNA"/>
</dbReference>
<gene>
    <name evidence="6" type="ORF">Vbra_12408</name>
</gene>
<dbReference type="SUPFAM" id="SSF52540">
    <property type="entry name" value="P-loop containing nucleoside triphosphate hydrolases"/>
    <property type="match status" value="1"/>
</dbReference>
<name>A0A0G4ELA6_VITBC</name>
<feature type="domain" description="AAA+ ATPase" evidence="5">
    <location>
        <begin position="908"/>
        <end position="1046"/>
    </location>
</feature>
<feature type="compositionally biased region" description="Acidic residues" evidence="4">
    <location>
        <begin position="124"/>
        <end position="135"/>
    </location>
</feature>
<dbReference type="GO" id="GO:0016887">
    <property type="term" value="F:ATP hydrolysis activity"/>
    <property type="evidence" value="ECO:0007669"/>
    <property type="project" value="InterPro"/>
</dbReference>
<feature type="compositionally biased region" description="Basic and acidic residues" evidence="4">
    <location>
        <begin position="553"/>
        <end position="563"/>
    </location>
</feature>
<keyword evidence="2" id="KW-0067">ATP-binding</keyword>
<dbReference type="InParanoid" id="A0A0G4ELA6"/>
<dbReference type="PANTHER" id="PTHR45644">
    <property type="entry name" value="AAA ATPASE, PUTATIVE (AFU_ORTHOLOGUE AFUA_2G12920)-RELATED-RELATED"/>
    <property type="match status" value="1"/>
</dbReference>